<name>A0A077PY51_XENBV</name>
<accession>A0A077PY51</accession>
<comment type="caution">
    <text evidence="2">The sequence shown here is derived from an EMBL/GenBank/DDBJ whole genome shotgun (WGS) entry which is preliminary data.</text>
</comment>
<protein>
    <submittedName>
        <fullName evidence="2">Uncharacterized protein</fullName>
    </submittedName>
</protein>
<keyword evidence="1" id="KW-0732">Signal</keyword>
<dbReference type="Proteomes" id="UP000028493">
    <property type="component" value="Unassembled WGS sequence"/>
</dbReference>
<feature type="chain" id="PRO_5001722751" evidence="1">
    <location>
        <begin position="19"/>
        <end position="176"/>
    </location>
</feature>
<evidence type="ECO:0000313" key="3">
    <source>
        <dbReference type="Proteomes" id="UP000028493"/>
    </source>
</evidence>
<proteinExistence type="predicted"/>
<evidence type="ECO:0000256" key="1">
    <source>
        <dbReference type="SAM" id="SignalP"/>
    </source>
</evidence>
<dbReference type="HOGENOM" id="CLU_1524556_0_0_6"/>
<feature type="signal peptide" evidence="1">
    <location>
        <begin position="1"/>
        <end position="18"/>
    </location>
</feature>
<evidence type="ECO:0000313" key="2">
    <source>
        <dbReference type="EMBL" id="CDH24774.1"/>
    </source>
</evidence>
<dbReference type="RefSeq" id="WP_038197046.1">
    <property type="nucleotide sequence ID" value="NZ_CAWLXS010000295.1"/>
</dbReference>
<sequence>MKYLVGLVMILFSVTAFSKQNELDFKAWEKKGSWGIYSEKPDGNFKILEIKDYRDNYLPAFSYLIKVFKMQDVDNHYCLIGYKWNKKKDSDEHKSFMVFWKTANHMIDWNLPDGDDENRYKGIIYSKPLTDMSKYVVPYKEAEGGQAMWAKEGVIQMMDDCELNGQDITIKPSEVR</sequence>
<gene>
    <name evidence="2" type="ORF">XBKB1_3050018</name>
</gene>
<reference evidence="2" key="1">
    <citation type="submission" date="2013-07" db="EMBL/GenBank/DDBJ databases">
        <title>Sub-species coevolution in mutualistic symbiosis.</title>
        <authorList>
            <person name="Murfin K."/>
            <person name="Klassen J."/>
            <person name="Lee M."/>
            <person name="Forst S."/>
            <person name="Stock P."/>
            <person name="Goodrich-Blair H."/>
        </authorList>
    </citation>
    <scope>NUCLEOTIDE SEQUENCE [LARGE SCALE GENOMIC DNA]</scope>
    <source>
        <strain evidence="2">Kraussei Becker Underwood</strain>
    </source>
</reference>
<dbReference type="EMBL" id="CBSZ010000230">
    <property type="protein sequence ID" value="CDH24774.1"/>
    <property type="molecule type" value="Genomic_DNA"/>
</dbReference>
<dbReference type="AlphaFoldDB" id="A0A077PY51"/>
<organism evidence="2 3">
    <name type="scientific">Xenorhabdus bovienii str. kraussei Becker Underwood</name>
    <dbReference type="NCBI Taxonomy" id="1398204"/>
    <lineage>
        <taxon>Bacteria</taxon>
        <taxon>Pseudomonadati</taxon>
        <taxon>Pseudomonadota</taxon>
        <taxon>Gammaproteobacteria</taxon>
        <taxon>Enterobacterales</taxon>
        <taxon>Morganellaceae</taxon>
        <taxon>Xenorhabdus</taxon>
    </lineage>
</organism>